<keyword evidence="4" id="KW-1185">Reference proteome</keyword>
<feature type="transmembrane region" description="Helical" evidence="1">
    <location>
        <begin position="57"/>
        <end position="81"/>
    </location>
</feature>
<name>A0ABW5UY56_9MICO</name>
<sequence>MWGSVVVIAYFAVATGPLVAADLREHRLPNVWTLPGWIAGLVGLVVDWATTGSFPTAGVVAGAAALVLFGLFAVVAGLGLGDVKLAVPLAIGLGLVGPVNAALGLVIAFASGGLAALIVLVRTRRRDAQLAFGPWLLLGFWVAAVWWASGK</sequence>
<dbReference type="RefSeq" id="WP_019619474.1">
    <property type="nucleotide sequence ID" value="NZ_JBHUNE010000006.1"/>
</dbReference>
<evidence type="ECO:0000313" key="3">
    <source>
        <dbReference type="EMBL" id="MFD2758313.1"/>
    </source>
</evidence>
<feature type="transmembrane region" description="Helical" evidence="1">
    <location>
        <begin position="101"/>
        <end position="121"/>
    </location>
</feature>
<keyword evidence="1" id="KW-0812">Transmembrane</keyword>
<gene>
    <name evidence="3" type="ORF">ACFSW7_07970</name>
</gene>
<evidence type="ECO:0000256" key="1">
    <source>
        <dbReference type="SAM" id="Phobius"/>
    </source>
</evidence>
<proteinExistence type="predicted"/>
<accession>A0ABW5UY56</accession>
<keyword evidence="1" id="KW-0472">Membrane</keyword>
<keyword evidence="1" id="KW-1133">Transmembrane helix</keyword>
<dbReference type="EMBL" id="JBHUNE010000006">
    <property type="protein sequence ID" value="MFD2758313.1"/>
    <property type="molecule type" value="Genomic_DNA"/>
</dbReference>
<dbReference type="InterPro" id="IPR000045">
    <property type="entry name" value="Prepilin_IV_endopep_pep"/>
</dbReference>
<dbReference type="EC" id="3.4.23.43" evidence="3"/>
<dbReference type="Proteomes" id="UP001597492">
    <property type="component" value="Unassembled WGS sequence"/>
</dbReference>
<keyword evidence="3" id="KW-0378">Hydrolase</keyword>
<dbReference type="Gene3D" id="1.20.120.1220">
    <property type="match status" value="1"/>
</dbReference>
<reference evidence="4" key="1">
    <citation type="journal article" date="2019" name="Int. J. Syst. Evol. Microbiol.">
        <title>The Global Catalogue of Microorganisms (GCM) 10K type strain sequencing project: providing services to taxonomists for standard genome sequencing and annotation.</title>
        <authorList>
            <consortium name="The Broad Institute Genomics Platform"/>
            <consortium name="The Broad Institute Genome Sequencing Center for Infectious Disease"/>
            <person name="Wu L."/>
            <person name="Ma J."/>
        </authorList>
    </citation>
    <scope>NUCLEOTIDE SEQUENCE [LARGE SCALE GENOMIC DNA]</scope>
    <source>
        <strain evidence="4">TISTR 1514</strain>
    </source>
</reference>
<feature type="transmembrane region" description="Helical" evidence="1">
    <location>
        <begin position="128"/>
        <end position="148"/>
    </location>
</feature>
<protein>
    <submittedName>
        <fullName evidence="3">Prepilin peptidase</fullName>
        <ecNumber evidence="3">3.4.23.43</ecNumber>
    </submittedName>
</protein>
<feature type="domain" description="Prepilin type IV endopeptidase peptidase" evidence="2">
    <location>
        <begin position="18"/>
        <end position="114"/>
    </location>
</feature>
<dbReference type="GO" id="GO:0004190">
    <property type="term" value="F:aspartic-type endopeptidase activity"/>
    <property type="evidence" value="ECO:0007669"/>
    <property type="project" value="UniProtKB-EC"/>
</dbReference>
<dbReference type="Pfam" id="PF01478">
    <property type="entry name" value="Peptidase_A24"/>
    <property type="match status" value="1"/>
</dbReference>
<feature type="transmembrane region" description="Helical" evidence="1">
    <location>
        <begin position="30"/>
        <end position="50"/>
    </location>
</feature>
<organism evidence="3 4">
    <name type="scientific">Gulosibacter faecalis</name>
    <dbReference type="NCBI Taxonomy" id="272240"/>
    <lineage>
        <taxon>Bacteria</taxon>
        <taxon>Bacillati</taxon>
        <taxon>Actinomycetota</taxon>
        <taxon>Actinomycetes</taxon>
        <taxon>Micrococcales</taxon>
        <taxon>Microbacteriaceae</taxon>
        <taxon>Gulosibacter</taxon>
    </lineage>
</organism>
<evidence type="ECO:0000313" key="4">
    <source>
        <dbReference type="Proteomes" id="UP001597492"/>
    </source>
</evidence>
<comment type="caution">
    <text evidence="3">The sequence shown here is derived from an EMBL/GenBank/DDBJ whole genome shotgun (WGS) entry which is preliminary data.</text>
</comment>
<evidence type="ECO:0000259" key="2">
    <source>
        <dbReference type="Pfam" id="PF01478"/>
    </source>
</evidence>